<reference evidence="5 6" key="1">
    <citation type="submission" date="2019-11" db="EMBL/GenBank/DDBJ databases">
        <authorList>
            <person name="Li J."/>
        </authorList>
    </citation>
    <scope>NUCLEOTIDE SEQUENCE [LARGE SCALE GENOMIC DNA]</scope>
    <source>
        <strain evidence="5 6">MF47</strain>
    </source>
</reference>
<dbReference type="SUPFAM" id="SSF52540">
    <property type="entry name" value="P-loop containing nucleoside triphosphate hydrolases"/>
    <property type="match status" value="1"/>
</dbReference>
<accession>A0A5Q2MK24</accession>
<evidence type="ECO:0000313" key="6">
    <source>
        <dbReference type="Proteomes" id="UP000392064"/>
    </source>
</evidence>
<sequence>MPVALGGDMGLDAVILDVKLSVPGRRPGLVTRAALTDARWDAEAATVGVTAPAGYGKSTLLIERAHVEGRKVGWISLDAIDDHPSTLLFLLASAFERAVPAHSGLAAAISGVGAAALRSGTLRLAAAFQQASAPFVLLIDDLHELRSPECHDVLGVVLAAIPMGCQVVTASRHEQPHLAGLRVAGGVVELAARDLTLDAAAAERIFATAGISIDLRRAHEVVERTEGWPAGLQLAALVAREEEDGAPSVIGTDRYVSDYLEREVFRRLEPAEQRFLRRTAVLDELHGPLCGAVLGEPEAQDRLRDLEASSAFLVPLDRRRERYRCHTLFREFLLGELHRHEPELIEELHLRAADWFESHDAPAAAVEHLLGTHEQRRCTELVAELVQSEYGSGHASTVQRWMKTLGHPAIEAYPPLAVLAGWVAAWEGGTVEALRWAAVADDAFHSLATTDRRASFAASRSVLRAMMCSEGHEQMVADAELASGDEEWSVWRPSALCVLAEARLLAGEPARAEMLFEDATRVGLAMGDSVPVALSESGLALISMDDGRWDEASEHVELALSTIEQHHLDDCAISLMPRAVAARLAVHQADLTQADLQIARAMRARSASTFVFPCLAARGRLQLARACWTRGDYEGARVLLREIDDVLRRRPGLGTLVGEIAAFREMTTSATPGTAPRGVALTPAELRVLPYLQTHLRIADIAQRLHVSRNTVASEVSAVYRKLGVTSRGEAVSQATLLGLLGG</sequence>
<keyword evidence="1" id="KW-0805">Transcription regulation</keyword>
<evidence type="ECO:0000313" key="5">
    <source>
        <dbReference type="EMBL" id="QGG41382.1"/>
    </source>
</evidence>
<dbReference type="SMART" id="SM00421">
    <property type="entry name" value="HTH_LUXR"/>
    <property type="match status" value="1"/>
</dbReference>
<keyword evidence="2" id="KW-0238">DNA-binding</keyword>
<dbReference type="GO" id="GO:0006355">
    <property type="term" value="P:regulation of DNA-templated transcription"/>
    <property type="evidence" value="ECO:0007669"/>
    <property type="project" value="InterPro"/>
</dbReference>
<feature type="domain" description="HTH luxR-type" evidence="4">
    <location>
        <begin position="678"/>
        <end position="735"/>
    </location>
</feature>
<dbReference type="PANTHER" id="PTHR44688:SF16">
    <property type="entry name" value="DNA-BINDING TRANSCRIPTIONAL ACTIVATOR DEVR_DOSR"/>
    <property type="match status" value="1"/>
</dbReference>
<keyword evidence="6" id="KW-1185">Reference proteome</keyword>
<dbReference type="KEGG" id="aef:GEV26_08415"/>
<dbReference type="RefSeq" id="WP_153652650.1">
    <property type="nucleotide sequence ID" value="NZ_CP045737.1"/>
</dbReference>
<evidence type="ECO:0000259" key="4">
    <source>
        <dbReference type="SMART" id="SM00421"/>
    </source>
</evidence>
<dbReference type="InterPro" id="IPR036388">
    <property type="entry name" value="WH-like_DNA-bd_sf"/>
</dbReference>
<dbReference type="AlphaFoldDB" id="A0A5Q2MK24"/>
<dbReference type="Pfam" id="PF25873">
    <property type="entry name" value="WHD_MalT"/>
    <property type="match status" value="1"/>
</dbReference>
<name>A0A5Q2MK24_9ACTN</name>
<protein>
    <submittedName>
        <fullName evidence="5">LuxR family transcriptional regulator</fullName>
    </submittedName>
</protein>
<dbReference type="Proteomes" id="UP000392064">
    <property type="component" value="Chromosome"/>
</dbReference>
<dbReference type="PANTHER" id="PTHR44688">
    <property type="entry name" value="DNA-BINDING TRANSCRIPTIONAL ACTIVATOR DEVR_DOSR"/>
    <property type="match status" value="1"/>
</dbReference>
<dbReference type="SUPFAM" id="SSF48452">
    <property type="entry name" value="TPR-like"/>
    <property type="match status" value="1"/>
</dbReference>
<dbReference type="InterPro" id="IPR027417">
    <property type="entry name" value="P-loop_NTPase"/>
</dbReference>
<organism evidence="5 6">
    <name type="scientific">Aeromicrobium yanjiei</name>
    <dbReference type="NCBI Taxonomy" id="2662028"/>
    <lineage>
        <taxon>Bacteria</taxon>
        <taxon>Bacillati</taxon>
        <taxon>Actinomycetota</taxon>
        <taxon>Actinomycetes</taxon>
        <taxon>Propionibacteriales</taxon>
        <taxon>Nocardioidaceae</taxon>
        <taxon>Aeromicrobium</taxon>
    </lineage>
</organism>
<evidence type="ECO:0000256" key="3">
    <source>
        <dbReference type="ARBA" id="ARBA00023163"/>
    </source>
</evidence>
<dbReference type="GO" id="GO:0003677">
    <property type="term" value="F:DNA binding"/>
    <property type="evidence" value="ECO:0007669"/>
    <property type="project" value="UniProtKB-KW"/>
</dbReference>
<evidence type="ECO:0000256" key="2">
    <source>
        <dbReference type="ARBA" id="ARBA00023125"/>
    </source>
</evidence>
<keyword evidence="3" id="KW-0804">Transcription</keyword>
<dbReference type="InterPro" id="IPR011990">
    <property type="entry name" value="TPR-like_helical_dom_sf"/>
</dbReference>
<dbReference type="EMBL" id="CP045737">
    <property type="protein sequence ID" value="QGG41382.1"/>
    <property type="molecule type" value="Genomic_DNA"/>
</dbReference>
<proteinExistence type="predicted"/>
<dbReference type="Gene3D" id="1.10.10.10">
    <property type="entry name" value="Winged helix-like DNA-binding domain superfamily/Winged helix DNA-binding domain"/>
    <property type="match status" value="1"/>
</dbReference>
<dbReference type="InterPro" id="IPR016032">
    <property type="entry name" value="Sig_transdc_resp-reg_C-effctor"/>
</dbReference>
<dbReference type="InterPro" id="IPR059106">
    <property type="entry name" value="WHD_MalT"/>
</dbReference>
<evidence type="ECO:0000256" key="1">
    <source>
        <dbReference type="ARBA" id="ARBA00023015"/>
    </source>
</evidence>
<dbReference type="SUPFAM" id="SSF46894">
    <property type="entry name" value="C-terminal effector domain of the bipartite response regulators"/>
    <property type="match status" value="1"/>
</dbReference>
<dbReference type="Pfam" id="PF00196">
    <property type="entry name" value="GerE"/>
    <property type="match status" value="1"/>
</dbReference>
<dbReference type="InterPro" id="IPR000792">
    <property type="entry name" value="Tscrpt_reg_LuxR_C"/>
</dbReference>
<gene>
    <name evidence="5" type="ORF">GEV26_08415</name>
</gene>
<dbReference type="Gene3D" id="1.25.40.10">
    <property type="entry name" value="Tetratricopeptide repeat domain"/>
    <property type="match status" value="1"/>
</dbReference>